<accession>A0A8T0S8R9</accession>
<feature type="region of interest" description="Disordered" evidence="1">
    <location>
        <begin position="67"/>
        <end position="90"/>
    </location>
</feature>
<proteinExistence type="predicted"/>
<evidence type="ECO:0000313" key="2">
    <source>
        <dbReference type="EMBL" id="KAG2593518.1"/>
    </source>
</evidence>
<protein>
    <submittedName>
        <fullName evidence="2">Uncharacterized protein</fullName>
    </submittedName>
</protein>
<dbReference type="AlphaFoldDB" id="A0A8T0S8R9"/>
<name>A0A8T0S8R9_PANVG</name>
<reference evidence="2 3" key="1">
    <citation type="submission" date="2020-05" db="EMBL/GenBank/DDBJ databases">
        <title>WGS assembly of Panicum virgatum.</title>
        <authorList>
            <person name="Lovell J.T."/>
            <person name="Jenkins J."/>
            <person name="Shu S."/>
            <person name="Juenger T.E."/>
            <person name="Schmutz J."/>
        </authorList>
    </citation>
    <scope>NUCLEOTIDE SEQUENCE [LARGE SCALE GENOMIC DNA]</scope>
    <source>
        <strain evidence="3">cv. AP13</strain>
    </source>
</reference>
<evidence type="ECO:0000256" key="1">
    <source>
        <dbReference type="SAM" id="MobiDB-lite"/>
    </source>
</evidence>
<gene>
    <name evidence="2" type="ORF">PVAP13_5NG012309</name>
</gene>
<dbReference type="EMBL" id="CM029046">
    <property type="protein sequence ID" value="KAG2593518.1"/>
    <property type="molecule type" value="Genomic_DNA"/>
</dbReference>
<dbReference type="Proteomes" id="UP000823388">
    <property type="component" value="Chromosome 5N"/>
</dbReference>
<comment type="caution">
    <text evidence="2">The sequence shown here is derived from an EMBL/GenBank/DDBJ whole genome shotgun (WGS) entry which is preliminary data.</text>
</comment>
<organism evidence="2 3">
    <name type="scientific">Panicum virgatum</name>
    <name type="common">Blackwell switchgrass</name>
    <dbReference type="NCBI Taxonomy" id="38727"/>
    <lineage>
        <taxon>Eukaryota</taxon>
        <taxon>Viridiplantae</taxon>
        <taxon>Streptophyta</taxon>
        <taxon>Embryophyta</taxon>
        <taxon>Tracheophyta</taxon>
        <taxon>Spermatophyta</taxon>
        <taxon>Magnoliopsida</taxon>
        <taxon>Liliopsida</taxon>
        <taxon>Poales</taxon>
        <taxon>Poaceae</taxon>
        <taxon>PACMAD clade</taxon>
        <taxon>Panicoideae</taxon>
        <taxon>Panicodae</taxon>
        <taxon>Paniceae</taxon>
        <taxon>Panicinae</taxon>
        <taxon>Panicum</taxon>
        <taxon>Panicum sect. Hiantes</taxon>
    </lineage>
</organism>
<evidence type="ECO:0000313" key="3">
    <source>
        <dbReference type="Proteomes" id="UP000823388"/>
    </source>
</evidence>
<feature type="region of interest" description="Disordered" evidence="1">
    <location>
        <begin position="1"/>
        <end position="25"/>
    </location>
</feature>
<sequence length="141" mass="15254">MARGGAGERRPSPHRVHPTQQLLGAAPWPVFTDAGEGLAVERSSRLPTWGSPPSTCVAGRARLATPVRARRRPCAPSAPEFPRPPSHAAASRSSLLVSCATAFARRSPLIWLRSREGEEMRKASLEWNGEGGHPIHQMLDP</sequence>
<feature type="compositionally biased region" description="Basic and acidic residues" evidence="1">
    <location>
        <begin position="1"/>
        <end position="11"/>
    </location>
</feature>
<keyword evidence="3" id="KW-1185">Reference proteome</keyword>